<reference evidence="2" key="1">
    <citation type="journal article" date="2021" name="Mol. Plant Microbe Interact.">
        <title>Complete Genome Sequence of the Plant-Pathogenic Fungus Colletotrichum lupini.</title>
        <authorList>
            <person name="Baroncelli R."/>
            <person name="Pensec F."/>
            <person name="Da Lio D."/>
            <person name="Boufleur T."/>
            <person name="Vicente I."/>
            <person name="Sarrocco S."/>
            <person name="Picot A."/>
            <person name="Baraldi E."/>
            <person name="Sukno S."/>
            <person name="Thon M."/>
            <person name="Le Floch G."/>
        </authorList>
    </citation>
    <scope>NUCLEOTIDE SEQUENCE</scope>
    <source>
        <strain evidence="2">IMI 504893</strain>
    </source>
</reference>
<proteinExistence type="predicted"/>
<feature type="region of interest" description="Disordered" evidence="1">
    <location>
        <begin position="1190"/>
        <end position="1221"/>
    </location>
</feature>
<accession>A0A9Q8T0K2</accession>
<dbReference type="AlphaFoldDB" id="A0A9Q8T0K2"/>
<dbReference type="RefSeq" id="XP_049148548.1">
    <property type="nucleotide sequence ID" value="XM_049291403.1"/>
</dbReference>
<gene>
    <name evidence="2" type="ORF">CLUP02_12439</name>
</gene>
<name>A0A9Q8T0K2_9PEZI</name>
<dbReference type="Proteomes" id="UP000830671">
    <property type="component" value="Chromosome 6"/>
</dbReference>
<evidence type="ECO:0000313" key="3">
    <source>
        <dbReference type="Proteomes" id="UP000830671"/>
    </source>
</evidence>
<dbReference type="EMBL" id="CP019478">
    <property type="protein sequence ID" value="UQC86937.1"/>
    <property type="molecule type" value="Genomic_DNA"/>
</dbReference>
<protein>
    <submittedName>
        <fullName evidence="2">Uncharacterized protein</fullName>
    </submittedName>
</protein>
<keyword evidence="3" id="KW-1185">Reference proteome</keyword>
<sequence>MSEHQVGSPGHVVCLQGKEVSVWSTWSSWSTEYVCRQGTSIPLEASSPTFVPLGLLVLHLTLPVPAPISTDRLDTMALIDATKHHTDHLDKQDERPTGRDIATDPSITHKIEIHHHPIRHDTRIRACYGLVLLDLSGSGSAQLMVGCLAVPRFPDSAQRLPKRNAAMQVLGSHCSCRIANLEKRNADSYFGLACLRGSPPPPLPENYQDQRGNFITTRHAQGRRRFPYSRYQPLLPQASTMGSPPVFRSSHSATRWFARSPNLDKLTMAEPQAYSFFGRDPKEERQLTLNAVDFQLVVTGTHSSPRQICVRYPYIAYNTYAGYGYTIITCSAFVLSATTRRFSRELDCCDCICGWAHQNSERQGKDAPRRHRPINYGVTWREIVVRCTAFSALTQPGLVASYEVRTMYGRNTFLLPRELGVPPDAHIGRSSISAVCRQIHNDRLIHVLALVWFHHGAVAAEDKYTSRNGTKTFNYTLKQSPWGSLAVDPQPAVARTRPVFTLREVFPRRFPRLWSEASRVSFLVEKSWSLDNWWFDSVLKPDTGDISTTAAGVQTTKTRELLFLKLDSQYGKEKSAMLTEFVCWGHTNVYNDFKATHQASWSLERNVDLIQDHIALSKHLSKKRLIPGIPDQVLERRRAVGRFPLASSHIVMSGNEATNISYTGNVAVIAQIVKCDRASAHLSPTSAYAAQLSWLTIPGHVRHDVVLTLSGSKVPRRGAAPLSVDLWNSSMAITKSSSPSLFTLSFHRKTAYDAYITKVWDRGSHYKFDAGELDSFGPPTVPSQQIAKTKSHTIRLVMLDNLDVPGHTLIKNFFRDLGLTGPRSLWCGGVSGPSLIRGRCNLTTEAASRFFKPMLHLSPVGGRRLEFTRCDWRQWTTGSKATQVQRLEAEFHVLNKAFSAGSIRLIRLQYQAMHGPAKGWGPRTIRRHVTLWAKGKVSLRRCGNSSDTPLFSGLRGKAGHEDNGAERYMAYLAPLSVPIGRPTTVSLSLCYNTLITHHVGSDLKIQSLFAGSERLADANVFTSNCQAKMDRISITGQRSSNRQRQADERRSEGISLSQHTMYFSRRLSNAILDQAAPRDVDVICSSDIYPSFHSDDLTNPPPEMIFGKEDIRMSPCKDEEPDAVDEVQGVRGERLTCGVRSIGSPSPKLPIVQRRKFGRQMPTICYRAGMESYLLEHGKRERTQLPSLVSKTPAVHASVEGVTPANTTEHPRNTQNAKRLR</sequence>
<evidence type="ECO:0000256" key="1">
    <source>
        <dbReference type="SAM" id="MobiDB-lite"/>
    </source>
</evidence>
<dbReference type="KEGG" id="clup:CLUP02_12439"/>
<feature type="compositionally biased region" description="Polar residues" evidence="1">
    <location>
        <begin position="1204"/>
        <end position="1221"/>
    </location>
</feature>
<organism evidence="2 3">
    <name type="scientific">Colletotrichum lupini</name>
    <dbReference type="NCBI Taxonomy" id="145971"/>
    <lineage>
        <taxon>Eukaryota</taxon>
        <taxon>Fungi</taxon>
        <taxon>Dikarya</taxon>
        <taxon>Ascomycota</taxon>
        <taxon>Pezizomycotina</taxon>
        <taxon>Sordariomycetes</taxon>
        <taxon>Hypocreomycetidae</taxon>
        <taxon>Glomerellales</taxon>
        <taxon>Glomerellaceae</taxon>
        <taxon>Colletotrichum</taxon>
        <taxon>Colletotrichum acutatum species complex</taxon>
    </lineage>
</organism>
<dbReference type="GeneID" id="73346413"/>
<evidence type="ECO:0000313" key="2">
    <source>
        <dbReference type="EMBL" id="UQC86937.1"/>
    </source>
</evidence>